<protein>
    <submittedName>
        <fullName evidence="9">Fucose permease</fullName>
    </submittedName>
    <submittedName>
        <fullName evidence="10">Putative transporter</fullName>
    </submittedName>
</protein>
<dbReference type="InterPro" id="IPR051788">
    <property type="entry name" value="MFS_Transporter"/>
</dbReference>
<dbReference type="InterPro" id="IPR036259">
    <property type="entry name" value="MFS_trans_sf"/>
</dbReference>
<dbReference type="GO" id="GO:0016020">
    <property type="term" value="C:membrane"/>
    <property type="evidence" value="ECO:0007669"/>
    <property type="project" value="TreeGrafter"/>
</dbReference>
<feature type="transmembrane region" description="Helical" evidence="7">
    <location>
        <begin position="285"/>
        <end position="307"/>
    </location>
</feature>
<dbReference type="PROSITE" id="PS50850">
    <property type="entry name" value="MFS"/>
    <property type="match status" value="1"/>
</dbReference>
<dbReference type="PANTHER" id="PTHR23514:SF3">
    <property type="entry name" value="BYPASS OF STOP CODON PROTEIN 6"/>
    <property type="match status" value="1"/>
</dbReference>
<comment type="subcellular location">
    <subcellularLocation>
        <location evidence="1">Endomembrane system</location>
        <topology evidence="1">Multi-pass membrane protein</topology>
    </subcellularLocation>
</comment>
<dbReference type="Proteomes" id="UP000255231">
    <property type="component" value="Unassembled WGS sequence"/>
</dbReference>
<accession>A0A381FF83</accession>
<keyword evidence="11" id="KW-1185">Reference proteome</keyword>
<keyword evidence="4 7" id="KW-0812">Transmembrane</keyword>
<evidence type="ECO:0000313" key="12">
    <source>
        <dbReference type="Proteomes" id="UP000255231"/>
    </source>
</evidence>
<feature type="transmembrane region" description="Helical" evidence="7">
    <location>
        <begin position="313"/>
        <end position="331"/>
    </location>
</feature>
<dbReference type="Gene3D" id="1.20.1250.20">
    <property type="entry name" value="MFS general substrate transporter like domains"/>
    <property type="match status" value="2"/>
</dbReference>
<feature type="transmembrane region" description="Helical" evidence="7">
    <location>
        <begin position="351"/>
        <end position="371"/>
    </location>
</feature>
<dbReference type="Pfam" id="PF07690">
    <property type="entry name" value="MFS_1"/>
    <property type="match status" value="1"/>
</dbReference>
<feature type="transmembrane region" description="Helical" evidence="7">
    <location>
        <begin position="21"/>
        <end position="43"/>
    </location>
</feature>
<feature type="transmembrane region" description="Helical" evidence="7">
    <location>
        <begin position="214"/>
        <end position="232"/>
    </location>
</feature>
<feature type="transmembrane region" description="Helical" evidence="7">
    <location>
        <begin position="63"/>
        <end position="80"/>
    </location>
</feature>
<dbReference type="EMBL" id="FTMF01000002">
    <property type="protein sequence ID" value="SIQ02876.1"/>
    <property type="molecule type" value="Genomic_DNA"/>
</dbReference>
<evidence type="ECO:0000256" key="5">
    <source>
        <dbReference type="ARBA" id="ARBA00022989"/>
    </source>
</evidence>
<feature type="transmembrane region" description="Helical" evidence="7">
    <location>
        <begin position="108"/>
        <end position="129"/>
    </location>
</feature>
<name>A0A381FF83_9FLAO</name>
<evidence type="ECO:0000256" key="4">
    <source>
        <dbReference type="ARBA" id="ARBA00022692"/>
    </source>
</evidence>
<dbReference type="InterPro" id="IPR011701">
    <property type="entry name" value="MFS"/>
</dbReference>
<keyword evidence="6 7" id="KW-0472">Membrane</keyword>
<reference evidence="10 12" key="2">
    <citation type="submission" date="2018-06" db="EMBL/GenBank/DDBJ databases">
        <authorList>
            <consortium name="Pathogen Informatics"/>
            <person name="Doyle S."/>
        </authorList>
    </citation>
    <scope>NUCLEOTIDE SEQUENCE [LARGE SCALE GENOMIC DNA]</scope>
    <source>
        <strain evidence="10 12">NCTC13560</strain>
    </source>
</reference>
<evidence type="ECO:0000259" key="8">
    <source>
        <dbReference type="PROSITE" id="PS50850"/>
    </source>
</evidence>
<feature type="transmembrane region" description="Helical" evidence="7">
    <location>
        <begin position="377"/>
        <end position="398"/>
    </location>
</feature>
<organism evidence="10 12">
    <name type="scientific">Chryseobacterium indoltheticum</name>
    <dbReference type="NCBI Taxonomy" id="254"/>
    <lineage>
        <taxon>Bacteria</taxon>
        <taxon>Pseudomonadati</taxon>
        <taxon>Bacteroidota</taxon>
        <taxon>Flavobacteriia</taxon>
        <taxon>Flavobacteriales</taxon>
        <taxon>Weeksellaceae</taxon>
        <taxon>Chryseobacterium group</taxon>
        <taxon>Chryseobacterium</taxon>
    </lineage>
</organism>
<dbReference type="SUPFAM" id="SSF103473">
    <property type="entry name" value="MFS general substrate transporter"/>
    <property type="match status" value="1"/>
</dbReference>
<dbReference type="PANTHER" id="PTHR23514">
    <property type="entry name" value="BYPASS OF STOP CODON PROTEIN 6"/>
    <property type="match status" value="1"/>
</dbReference>
<gene>
    <name evidence="10" type="ORF">NCTC13560_02940</name>
    <name evidence="9" type="ORF">SAMN05421682_10272</name>
</gene>
<dbReference type="InterPro" id="IPR020846">
    <property type="entry name" value="MFS_dom"/>
</dbReference>
<feature type="transmembrane region" description="Helical" evidence="7">
    <location>
        <begin position="85"/>
        <end position="102"/>
    </location>
</feature>
<evidence type="ECO:0000256" key="6">
    <source>
        <dbReference type="ARBA" id="ARBA00023136"/>
    </source>
</evidence>
<feature type="domain" description="Major facilitator superfamily (MFS) profile" evidence="8">
    <location>
        <begin position="19"/>
        <end position="403"/>
    </location>
</feature>
<dbReference type="Proteomes" id="UP000185725">
    <property type="component" value="Unassembled WGS sequence"/>
</dbReference>
<feature type="transmembrane region" description="Helical" evidence="7">
    <location>
        <begin position="149"/>
        <end position="167"/>
    </location>
</feature>
<dbReference type="GO" id="GO:0022857">
    <property type="term" value="F:transmembrane transporter activity"/>
    <property type="evidence" value="ECO:0007669"/>
    <property type="project" value="InterPro"/>
</dbReference>
<dbReference type="EMBL" id="UFVS01000001">
    <property type="protein sequence ID" value="SUX45200.1"/>
    <property type="molecule type" value="Genomic_DNA"/>
</dbReference>
<sequence length="405" mass="46273">MLKYGLYKFPKMAAKQPNIALPLKLTFLIFSMVLNCMGIVILQLSEQNITYDKLGFLESFKDIPIAIFSLFAVNFISRFGTKKSLIFALMLVGTCSLFLPFVEVFWFFKLWFAIIGTCFAIGKICVYGIIRNNMTEEKSLAQTMNSVEASFMIGIFTVNTGFGWLISSQFGEYWKFGFMSISLISFFTVYLFSKIKIAEPENKTTRIFPDLSGFGKKTIILFFAVSFFIIFIEQSFNSWLPSFYKDHLKVNSFFALQASSFLALFSYTGRTITSKIIQRFSLSKYFMFCVMMIIFLLIIISGLQFYFSENTKVLLFLFPVIGLFLSPLYPVINSKMIAKIEKNKINTFTSLIVSVSSISSSINSISISILFKNQILTYYSLYILGAVIMVSVLAYSYFKLSSDRI</sequence>
<feature type="transmembrane region" description="Helical" evidence="7">
    <location>
        <begin position="173"/>
        <end position="193"/>
    </location>
</feature>
<keyword evidence="3" id="KW-0813">Transport</keyword>
<reference evidence="9 11" key="1">
    <citation type="submission" date="2017-01" db="EMBL/GenBank/DDBJ databases">
        <authorList>
            <person name="Varghese N."/>
            <person name="Submissions S."/>
        </authorList>
    </citation>
    <scope>NUCLEOTIDE SEQUENCE [LARGE SCALE GENOMIC DNA]</scope>
    <source>
        <strain evidence="9 11">ATCC 27950</strain>
    </source>
</reference>
<evidence type="ECO:0000256" key="7">
    <source>
        <dbReference type="SAM" id="Phobius"/>
    </source>
</evidence>
<keyword evidence="5 7" id="KW-1133">Transmembrane helix</keyword>
<evidence type="ECO:0000313" key="9">
    <source>
        <dbReference type="EMBL" id="SIQ02876.1"/>
    </source>
</evidence>
<evidence type="ECO:0000256" key="2">
    <source>
        <dbReference type="ARBA" id="ARBA00008335"/>
    </source>
</evidence>
<dbReference type="GO" id="GO:0012505">
    <property type="term" value="C:endomembrane system"/>
    <property type="evidence" value="ECO:0007669"/>
    <property type="project" value="UniProtKB-SubCell"/>
</dbReference>
<feature type="transmembrane region" description="Helical" evidence="7">
    <location>
        <begin position="252"/>
        <end position="273"/>
    </location>
</feature>
<evidence type="ECO:0000256" key="1">
    <source>
        <dbReference type="ARBA" id="ARBA00004127"/>
    </source>
</evidence>
<dbReference type="AlphaFoldDB" id="A0A381FF83"/>
<evidence type="ECO:0000256" key="3">
    <source>
        <dbReference type="ARBA" id="ARBA00022448"/>
    </source>
</evidence>
<comment type="similarity">
    <text evidence="2">Belongs to the major facilitator superfamily.</text>
</comment>
<evidence type="ECO:0000313" key="10">
    <source>
        <dbReference type="EMBL" id="SUX45200.1"/>
    </source>
</evidence>
<evidence type="ECO:0000313" key="11">
    <source>
        <dbReference type="Proteomes" id="UP000185725"/>
    </source>
</evidence>
<proteinExistence type="inferred from homology"/>